<name>A0A9X1SVC7_9ACTN</name>
<gene>
    <name evidence="2" type="ORF">LR394_17480</name>
</gene>
<dbReference type="InterPro" id="IPR003594">
    <property type="entry name" value="HATPase_dom"/>
</dbReference>
<organism evidence="2 3">
    <name type="scientific">Kineosporia babensis</name>
    <dbReference type="NCBI Taxonomy" id="499548"/>
    <lineage>
        <taxon>Bacteria</taxon>
        <taxon>Bacillati</taxon>
        <taxon>Actinomycetota</taxon>
        <taxon>Actinomycetes</taxon>
        <taxon>Kineosporiales</taxon>
        <taxon>Kineosporiaceae</taxon>
        <taxon>Kineosporia</taxon>
    </lineage>
</organism>
<dbReference type="Pfam" id="PF13581">
    <property type="entry name" value="HATPase_c_2"/>
    <property type="match status" value="1"/>
</dbReference>
<dbReference type="Proteomes" id="UP001138997">
    <property type="component" value="Unassembled WGS sequence"/>
</dbReference>
<dbReference type="Gene3D" id="3.30.565.10">
    <property type="entry name" value="Histidine kinase-like ATPase, C-terminal domain"/>
    <property type="match status" value="1"/>
</dbReference>
<dbReference type="InterPro" id="IPR036890">
    <property type="entry name" value="HATPase_C_sf"/>
</dbReference>
<evidence type="ECO:0000259" key="1">
    <source>
        <dbReference type="Pfam" id="PF13581"/>
    </source>
</evidence>
<reference evidence="2" key="1">
    <citation type="submission" date="2021-11" db="EMBL/GenBank/DDBJ databases">
        <title>Streptomyces corallinus and Kineosporia corallina sp. nov., two new coral-derived marine actinobacteria.</title>
        <authorList>
            <person name="Buangrab K."/>
            <person name="Sutthacheep M."/>
            <person name="Yeemin T."/>
            <person name="Harunari E."/>
            <person name="Igarashi Y."/>
            <person name="Sripreechasak P."/>
            <person name="Kanchanasin P."/>
            <person name="Tanasupawat S."/>
            <person name="Phongsopitanun W."/>
        </authorList>
    </citation>
    <scope>NUCLEOTIDE SEQUENCE</scope>
    <source>
        <strain evidence="2">JCM 31032</strain>
    </source>
</reference>
<evidence type="ECO:0000313" key="3">
    <source>
        <dbReference type="Proteomes" id="UP001138997"/>
    </source>
</evidence>
<dbReference type="AlphaFoldDB" id="A0A9X1SVC7"/>
<dbReference type="CDD" id="cd16936">
    <property type="entry name" value="HATPase_RsbW-like"/>
    <property type="match status" value="1"/>
</dbReference>
<keyword evidence="2" id="KW-0067">ATP-binding</keyword>
<dbReference type="GO" id="GO:0005524">
    <property type="term" value="F:ATP binding"/>
    <property type="evidence" value="ECO:0007669"/>
    <property type="project" value="UniProtKB-KW"/>
</dbReference>
<evidence type="ECO:0000313" key="2">
    <source>
        <dbReference type="EMBL" id="MCD5312700.1"/>
    </source>
</evidence>
<sequence>MAVAVARRAGLIERLEELRLAVGEACARAVRRCEAADCDDPVTMFVDDTGPGLVIEVTDRAKAEPGPEPVVLSLLEGLADHVEVRPHQGLSGAQVHLEWWPDQPAEGAAAPVPPTSAS</sequence>
<protein>
    <submittedName>
        <fullName evidence="2">ATP-binding protein</fullName>
    </submittedName>
</protein>
<keyword evidence="3" id="KW-1185">Reference proteome</keyword>
<keyword evidence="2" id="KW-0547">Nucleotide-binding</keyword>
<accession>A0A9X1SVC7</accession>
<dbReference type="EMBL" id="JAJOMB010000008">
    <property type="protein sequence ID" value="MCD5312700.1"/>
    <property type="molecule type" value="Genomic_DNA"/>
</dbReference>
<comment type="caution">
    <text evidence="2">The sequence shown here is derived from an EMBL/GenBank/DDBJ whole genome shotgun (WGS) entry which is preliminary data.</text>
</comment>
<proteinExistence type="predicted"/>
<feature type="domain" description="Histidine kinase/HSP90-like ATPase" evidence="1">
    <location>
        <begin position="3"/>
        <end position="72"/>
    </location>
</feature>